<dbReference type="Gene3D" id="2.60.120.1440">
    <property type="match status" value="1"/>
</dbReference>
<evidence type="ECO:0000259" key="2">
    <source>
        <dbReference type="Pfam" id="PF16220"/>
    </source>
</evidence>
<dbReference type="Proteomes" id="UP000620266">
    <property type="component" value="Unassembled WGS sequence"/>
</dbReference>
<dbReference type="InterPro" id="IPR012373">
    <property type="entry name" value="Ferrdict_sens_TM"/>
</dbReference>
<dbReference type="Pfam" id="PF04773">
    <property type="entry name" value="FecR"/>
    <property type="match status" value="1"/>
</dbReference>
<dbReference type="PANTHER" id="PTHR30273">
    <property type="entry name" value="PERIPLASMIC SIGNAL SENSOR AND SIGMA FACTOR ACTIVATOR FECR-RELATED"/>
    <property type="match status" value="1"/>
</dbReference>
<evidence type="ECO:0000313" key="3">
    <source>
        <dbReference type="EMBL" id="GGC09770.1"/>
    </source>
</evidence>
<keyword evidence="4" id="KW-1185">Reference proteome</keyword>
<dbReference type="GO" id="GO:0016989">
    <property type="term" value="F:sigma factor antagonist activity"/>
    <property type="evidence" value="ECO:0007669"/>
    <property type="project" value="TreeGrafter"/>
</dbReference>
<dbReference type="EMBL" id="BMCG01000003">
    <property type="protein sequence ID" value="GGC09770.1"/>
    <property type="molecule type" value="Genomic_DNA"/>
</dbReference>
<dbReference type="InterPro" id="IPR006860">
    <property type="entry name" value="FecR"/>
</dbReference>
<accession>A0A8J2UMW4</accession>
<feature type="domain" description="FecR N-terminal" evidence="2">
    <location>
        <begin position="26"/>
        <end position="68"/>
    </location>
</feature>
<dbReference type="AlphaFoldDB" id="A0A8J2UMW4"/>
<dbReference type="PANTHER" id="PTHR30273:SF2">
    <property type="entry name" value="PROTEIN FECR"/>
    <property type="match status" value="1"/>
</dbReference>
<reference evidence="3" key="1">
    <citation type="journal article" date="2014" name="Int. J. Syst. Evol. Microbiol.">
        <title>Complete genome sequence of Corynebacterium casei LMG S-19264T (=DSM 44701T), isolated from a smear-ripened cheese.</title>
        <authorList>
            <consortium name="US DOE Joint Genome Institute (JGI-PGF)"/>
            <person name="Walter F."/>
            <person name="Albersmeier A."/>
            <person name="Kalinowski J."/>
            <person name="Ruckert C."/>
        </authorList>
    </citation>
    <scope>NUCLEOTIDE SEQUENCE</scope>
    <source>
        <strain evidence="3">CCM 7086</strain>
    </source>
</reference>
<reference evidence="3" key="2">
    <citation type="submission" date="2020-09" db="EMBL/GenBank/DDBJ databases">
        <authorList>
            <person name="Sun Q."/>
            <person name="Sedlacek I."/>
        </authorList>
    </citation>
    <scope>NUCLEOTIDE SEQUENCE</scope>
    <source>
        <strain evidence="3">CCM 7086</strain>
    </source>
</reference>
<dbReference type="InterPro" id="IPR032623">
    <property type="entry name" value="FecR_N"/>
</dbReference>
<sequence length="333" mass="36623">MSAIPSSSSAGVLYADGRPLSIEVAQQAAEWLTVLMQEDVSAEEKREWLAWRQAHGDHERAWQHIERVSGNFRNLDAQAGRSALGRKRVTRRTGLKTLAWLLVIGATGWTGLKTTSVRAVLADLSIGVGARRETTLADGSLLQLNSNSAVNIRYTSTQRLLQLVKGELFVATAAEQGSAYRPFLVDTEHGEAWALGTRYAVRLDGDATVVAVEEGAVRLVPRRGQPLVLQAGQTARMHADGVEPAQTASEQTWGWRRGQILADGMRLQDFLNELSRYRHGFVGCDDSVADLRISGVFPVDDTDEVLRSLGHSLPLQVRFINRYWVNVESLPAS</sequence>
<evidence type="ECO:0000313" key="4">
    <source>
        <dbReference type="Proteomes" id="UP000620266"/>
    </source>
</evidence>
<comment type="caution">
    <text evidence="3">The sequence shown here is derived from an EMBL/GenBank/DDBJ whole genome shotgun (WGS) entry which is preliminary data.</text>
</comment>
<dbReference type="RefSeq" id="WP_188395937.1">
    <property type="nucleotide sequence ID" value="NZ_BMCG01000003.1"/>
</dbReference>
<gene>
    <name evidence="3" type="primary">fecR</name>
    <name evidence="3" type="ORF">GCM10007205_18600</name>
</gene>
<proteinExistence type="predicted"/>
<feature type="domain" description="FecR protein" evidence="1">
    <location>
        <begin position="123"/>
        <end position="218"/>
    </location>
</feature>
<dbReference type="PIRSF" id="PIRSF018266">
    <property type="entry name" value="FecR"/>
    <property type="match status" value="1"/>
</dbReference>
<dbReference type="Pfam" id="PF16220">
    <property type="entry name" value="DUF4880"/>
    <property type="match status" value="1"/>
</dbReference>
<organism evidence="3 4">
    <name type="scientific">Oxalicibacterium flavum</name>
    <dbReference type="NCBI Taxonomy" id="179467"/>
    <lineage>
        <taxon>Bacteria</taxon>
        <taxon>Pseudomonadati</taxon>
        <taxon>Pseudomonadota</taxon>
        <taxon>Betaproteobacteria</taxon>
        <taxon>Burkholderiales</taxon>
        <taxon>Oxalobacteraceae</taxon>
        <taxon>Oxalicibacterium</taxon>
    </lineage>
</organism>
<protein>
    <submittedName>
        <fullName evidence="3">Sensor</fullName>
    </submittedName>
</protein>
<evidence type="ECO:0000259" key="1">
    <source>
        <dbReference type="Pfam" id="PF04773"/>
    </source>
</evidence>
<name>A0A8J2UMW4_9BURK</name>